<feature type="compositionally biased region" description="Low complexity" evidence="1">
    <location>
        <begin position="154"/>
        <end position="166"/>
    </location>
</feature>
<feature type="compositionally biased region" description="Basic and acidic residues" evidence="1">
    <location>
        <begin position="996"/>
        <end position="1017"/>
    </location>
</feature>
<feature type="compositionally biased region" description="Low complexity" evidence="1">
    <location>
        <begin position="939"/>
        <end position="951"/>
    </location>
</feature>
<evidence type="ECO:0000313" key="5">
    <source>
        <dbReference type="Proteomes" id="UP001165080"/>
    </source>
</evidence>
<feature type="region of interest" description="Disordered" evidence="1">
    <location>
        <begin position="236"/>
        <end position="266"/>
    </location>
</feature>
<dbReference type="PROSITE" id="PS50004">
    <property type="entry name" value="C2"/>
    <property type="match status" value="1"/>
</dbReference>
<feature type="compositionally biased region" description="Low complexity" evidence="1">
    <location>
        <begin position="968"/>
        <end position="981"/>
    </location>
</feature>
<keyword evidence="5" id="KW-1185">Reference proteome</keyword>
<dbReference type="GO" id="GO:0008289">
    <property type="term" value="F:lipid binding"/>
    <property type="evidence" value="ECO:0007669"/>
    <property type="project" value="InterPro"/>
</dbReference>
<dbReference type="Proteomes" id="UP001165080">
    <property type="component" value="Unassembled WGS sequence"/>
</dbReference>
<feature type="signal peptide" evidence="2">
    <location>
        <begin position="1"/>
        <end position="18"/>
    </location>
</feature>
<feature type="region of interest" description="Disordered" evidence="1">
    <location>
        <begin position="1122"/>
        <end position="1158"/>
    </location>
</feature>
<organism evidence="4 5">
    <name type="scientific">Pleodorina starrii</name>
    <dbReference type="NCBI Taxonomy" id="330485"/>
    <lineage>
        <taxon>Eukaryota</taxon>
        <taxon>Viridiplantae</taxon>
        <taxon>Chlorophyta</taxon>
        <taxon>core chlorophytes</taxon>
        <taxon>Chlorophyceae</taxon>
        <taxon>CS clade</taxon>
        <taxon>Chlamydomonadales</taxon>
        <taxon>Volvocaceae</taxon>
        <taxon>Pleodorina</taxon>
    </lineage>
</organism>
<feature type="domain" description="C2" evidence="3">
    <location>
        <begin position="1231"/>
        <end position="1373"/>
    </location>
</feature>
<sequence length="1410" mass="142043">MICAAIGGLAGVAAGLLAGGFASGPGTQPQDSVGPLDEPTHLRPPWSSKLVAATQRLAQQLRPPPPHAPHVVPVTFDAAPAPARDRDRDLAAAATAAATTAAAAAADVPEVAAEAAPEATGASVDIGAAAGGGAASPQPTPRLYDSGAPPPSSPAEAATAGAPSPSLMTHGSFEVAGIGEVTVPPAVTAAVGEPSPAAAASPRPGTRDSGPGPGLDLDLPGGVELRNLRVTVEGLQVLPTPTPTPTPPTAPSGGGAAAAEAGGEAGGGGGIERLRAGAAAGVTSAGVAMGAAAGLVEELLRARGQRELLGLAPYWVAAPDFEKTSTLNQLLKLLWPQLAEAAEAALRTKVGEAAAAVADGRVPGLAALALRRCSLGPAAPPQIGGVKATGAWAPPDAAAAADPAADGGGGGGGGEELVVEFDVAWAAEVELELAVSVGFPGSRATAGGKEEKAKEEGKAKEEEEGPQPHPGLLRHLPRLALPPLLLSLSRPHLRCVARATLGPLLPQPPYLAAVGLTLLHPPLVDFGLGLGIDLPGARPGGGKLSSWRRRWRRRRQGQRQGRPPSPAASPGRAGRGAAASVESGREEEVEEEVVEDGGGGGGGGGGWVLDVMCLPGVGWAVRSGLQLILQRTLLYPRHLVIHLGDQYDMEAGVEAGVEAEGEGRGVPVWSPGLLRVRLLRGEGLLLGGGRGGRTAAAAPPPPPAALPPSATSSSVQPVVTGIETEAEGGTAAAAAAAAGESAAAAAAAKEEEGEEEGGGELYVTAQVRGGAVHRSPTRSGTVTHVWEDETRPPAATAAAAGKPPLVPASVGTPAAAAAAESGGFGFGGGGGGGGFLFELPVSEPVRQSLLLRVMKDQKGWDDPCVSWAAVPIGVLLRALRDEVQHHQEQQHQQQHPQHHPQQQQGDTWLPVVVHLLRDGAAPSTLRPTPPHLTQLMGTQQQQPHMRPQQQQTGSAFAPGYEGPGRSDTAVSTTTTTATTTTSGGGGGEGGEGGVAPEKEGKEGKEEREGKEGKEGPMHTLREMGRATKVSYGQHFPLFPSSGIAKRYGAAGRKKSYSADAAGDGGGGGGGVAAGGGVETVGVYGEEEESEEELYGDALHLGDEQAGAGRLLLEVSYIHLRRPQQPGARPSTEAADLAAAGQQQQQLQQQQRRREEPSGAAAAVSAVVVGLPDPRVAVAKGAAAGALGGGGSAAEQAGDVAAAAVRSEEAGGGGGGGGGGGMPVRVEVGALWPGGPARSVRRSVAADEKAILTVRVLRLRLLTGGSNTGATRGLDLFVELQMMDPSGRVQCVRRTSPRFNAGSVAGWGEQSLELSGAEAGGELQLRAWDKTSGWEGAGRAMRLESRPLSDVLLGQLRVPLMAVAAAGRLRRRWLLQPAGSRTPAGAAEVDLDLDWMPLQPSPSPSSPPPPP</sequence>
<protein>
    <recommendedName>
        <fullName evidence="3">C2 domain-containing protein</fullName>
    </recommendedName>
</protein>
<feature type="region of interest" description="Disordered" evidence="1">
    <location>
        <begin position="689"/>
        <end position="716"/>
    </location>
</feature>
<keyword evidence="2" id="KW-0732">Signal</keyword>
<feature type="region of interest" description="Disordered" evidence="1">
    <location>
        <begin position="192"/>
        <end position="221"/>
    </location>
</feature>
<feature type="region of interest" description="Disordered" evidence="1">
    <location>
        <begin position="442"/>
        <end position="474"/>
    </location>
</feature>
<evidence type="ECO:0000256" key="2">
    <source>
        <dbReference type="SAM" id="SignalP"/>
    </source>
</evidence>
<evidence type="ECO:0000256" key="1">
    <source>
        <dbReference type="SAM" id="MobiDB-lite"/>
    </source>
</evidence>
<proteinExistence type="predicted"/>
<feature type="compositionally biased region" description="Basic residues" evidence="1">
    <location>
        <begin position="546"/>
        <end position="557"/>
    </location>
</feature>
<dbReference type="PANTHER" id="PTHR10774">
    <property type="entry name" value="EXTENDED SYNAPTOTAGMIN-RELATED"/>
    <property type="match status" value="1"/>
</dbReference>
<gene>
    <name evidence="4" type="primary">PLEST009071</name>
    <name evidence="4" type="ORF">PLESTB_000620500</name>
</gene>
<accession>A0A9W6BIR9</accession>
<feature type="compositionally biased region" description="Gly residues" evidence="1">
    <location>
        <begin position="982"/>
        <end position="993"/>
    </location>
</feature>
<dbReference type="EMBL" id="BRXU01000006">
    <property type="protein sequence ID" value="GLC52357.1"/>
    <property type="molecule type" value="Genomic_DNA"/>
</dbReference>
<dbReference type="PANTHER" id="PTHR10774:SF190">
    <property type="entry name" value="C2 CALCIUM_LIPID-BINDING ENDONUCLEASE_EXONUCLEASE_PHOSPHATASE-RELATED"/>
    <property type="match status" value="1"/>
</dbReference>
<feature type="chain" id="PRO_5040900850" description="C2 domain-containing protein" evidence="2">
    <location>
        <begin position="19"/>
        <end position="1410"/>
    </location>
</feature>
<feature type="region of interest" description="Disordered" evidence="1">
    <location>
        <begin position="130"/>
        <end position="168"/>
    </location>
</feature>
<dbReference type="InterPro" id="IPR045050">
    <property type="entry name" value="Synaptotagmin_plant"/>
</dbReference>
<feature type="region of interest" description="Disordered" evidence="1">
    <location>
        <begin position="921"/>
        <end position="1017"/>
    </location>
</feature>
<feature type="compositionally biased region" description="Low complexity" evidence="1">
    <location>
        <begin position="890"/>
        <end position="904"/>
    </location>
</feature>
<feature type="region of interest" description="Disordered" evidence="1">
    <location>
        <begin position="25"/>
        <end position="45"/>
    </location>
</feature>
<feature type="compositionally biased region" description="Pro residues" evidence="1">
    <location>
        <begin position="240"/>
        <end position="250"/>
    </location>
</feature>
<reference evidence="4 5" key="1">
    <citation type="journal article" date="2023" name="Commun. Biol.">
        <title>Reorganization of the ancestral sex-determining regions during the evolution of trioecy in Pleodorina starrii.</title>
        <authorList>
            <person name="Takahashi K."/>
            <person name="Suzuki S."/>
            <person name="Kawai-Toyooka H."/>
            <person name="Yamamoto K."/>
            <person name="Hamaji T."/>
            <person name="Ootsuki R."/>
            <person name="Yamaguchi H."/>
            <person name="Kawachi M."/>
            <person name="Higashiyama T."/>
            <person name="Nozaki H."/>
        </authorList>
    </citation>
    <scope>NUCLEOTIDE SEQUENCE [LARGE SCALE GENOMIC DNA]</scope>
    <source>
        <strain evidence="4 5">NIES-4479</strain>
    </source>
</reference>
<comment type="caution">
    <text evidence="4">The sequence shown here is derived from an EMBL/GenBank/DDBJ whole genome shotgun (WGS) entry which is preliminary data.</text>
</comment>
<dbReference type="OrthoDB" id="552183at2759"/>
<feature type="region of interest" description="Disordered" evidence="1">
    <location>
        <begin position="883"/>
        <end position="904"/>
    </location>
</feature>
<dbReference type="GO" id="GO:0005783">
    <property type="term" value="C:endoplasmic reticulum"/>
    <property type="evidence" value="ECO:0007669"/>
    <property type="project" value="TreeGrafter"/>
</dbReference>
<feature type="compositionally biased region" description="Basic and acidic residues" evidence="1">
    <location>
        <begin position="448"/>
        <end position="461"/>
    </location>
</feature>
<evidence type="ECO:0000259" key="3">
    <source>
        <dbReference type="PROSITE" id="PS50004"/>
    </source>
</evidence>
<dbReference type="InterPro" id="IPR000008">
    <property type="entry name" value="C2_dom"/>
</dbReference>
<feature type="compositionally biased region" description="Acidic residues" evidence="1">
    <location>
        <begin position="585"/>
        <end position="595"/>
    </location>
</feature>
<feature type="region of interest" description="Disordered" evidence="1">
    <location>
        <begin position="539"/>
        <end position="601"/>
    </location>
</feature>
<evidence type="ECO:0000313" key="4">
    <source>
        <dbReference type="EMBL" id="GLC52357.1"/>
    </source>
</evidence>
<name>A0A9W6BIR9_9CHLO</name>
<feature type="compositionally biased region" description="Low complexity" evidence="1">
    <location>
        <begin position="558"/>
        <end position="582"/>
    </location>
</feature>